<dbReference type="InterPro" id="IPR001633">
    <property type="entry name" value="EAL_dom"/>
</dbReference>
<feature type="modified residue" description="4-aspartylphosphate" evidence="1">
    <location>
        <position position="56"/>
    </location>
</feature>
<keyword evidence="1" id="KW-0597">Phosphoprotein</keyword>
<dbReference type="PANTHER" id="PTHR44757">
    <property type="entry name" value="DIGUANYLATE CYCLASE DGCP"/>
    <property type="match status" value="1"/>
</dbReference>
<dbReference type="InterPro" id="IPR035965">
    <property type="entry name" value="PAS-like_dom_sf"/>
</dbReference>
<dbReference type="SUPFAM" id="SSF52172">
    <property type="entry name" value="CheY-like"/>
    <property type="match status" value="1"/>
</dbReference>
<dbReference type="InterPro" id="IPR029787">
    <property type="entry name" value="Nucleotide_cyclase"/>
</dbReference>
<dbReference type="InterPro" id="IPR035919">
    <property type="entry name" value="EAL_sf"/>
</dbReference>
<protein>
    <submittedName>
        <fullName evidence="7">EAL domain-containing protein</fullName>
    </submittedName>
</protein>
<dbReference type="InterPro" id="IPR043128">
    <property type="entry name" value="Rev_trsase/Diguanyl_cyclase"/>
</dbReference>
<dbReference type="Pfam" id="PF00072">
    <property type="entry name" value="Response_reg"/>
    <property type="match status" value="1"/>
</dbReference>
<dbReference type="PANTHER" id="PTHR44757:SF2">
    <property type="entry name" value="BIOFILM ARCHITECTURE MAINTENANCE PROTEIN MBAA"/>
    <property type="match status" value="1"/>
</dbReference>
<dbReference type="PROSITE" id="PS50887">
    <property type="entry name" value="GGDEF"/>
    <property type="match status" value="1"/>
</dbReference>
<comment type="caution">
    <text evidence="7">The sequence shown here is derived from an EMBL/GenBank/DDBJ whole genome shotgun (WGS) entry which is preliminary data.</text>
</comment>
<dbReference type="Gene3D" id="3.40.50.2300">
    <property type="match status" value="1"/>
</dbReference>
<feature type="region of interest" description="Disordered" evidence="2">
    <location>
        <begin position="682"/>
        <end position="701"/>
    </location>
</feature>
<dbReference type="SUPFAM" id="SSF55073">
    <property type="entry name" value="Nucleotide cyclase"/>
    <property type="match status" value="1"/>
</dbReference>
<dbReference type="SMART" id="SM00052">
    <property type="entry name" value="EAL"/>
    <property type="match status" value="1"/>
</dbReference>
<dbReference type="SUPFAM" id="SSF141868">
    <property type="entry name" value="EAL domain-like"/>
    <property type="match status" value="1"/>
</dbReference>
<evidence type="ECO:0000313" key="7">
    <source>
        <dbReference type="EMBL" id="MBO1926512.1"/>
    </source>
</evidence>
<feature type="compositionally biased region" description="Polar residues" evidence="2">
    <location>
        <begin position="689"/>
        <end position="701"/>
    </location>
</feature>
<dbReference type="PROSITE" id="PS50883">
    <property type="entry name" value="EAL"/>
    <property type="match status" value="1"/>
</dbReference>
<organism evidence="7 8">
    <name type="scientific">Thiomicrorhabdus marina</name>
    <dbReference type="NCBI Taxonomy" id="2818442"/>
    <lineage>
        <taxon>Bacteria</taxon>
        <taxon>Pseudomonadati</taxon>
        <taxon>Pseudomonadota</taxon>
        <taxon>Gammaproteobacteria</taxon>
        <taxon>Thiotrichales</taxon>
        <taxon>Piscirickettsiaceae</taxon>
        <taxon>Thiomicrorhabdus</taxon>
    </lineage>
</organism>
<proteinExistence type="predicted"/>
<evidence type="ECO:0000259" key="3">
    <source>
        <dbReference type="PROSITE" id="PS50110"/>
    </source>
</evidence>
<dbReference type="SMART" id="SM00448">
    <property type="entry name" value="REC"/>
    <property type="match status" value="1"/>
</dbReference>
<dbReference type="Gene3D" id="3.30.70.270">
    <property type="match status" value="1"/>
</dbReference>
<evidence type="ECO:0000259" key="5">
    <source>
        <dbReference type="PROSITE" id="PS50883"/>
    </source>
</evidence>
<evidence type="ECO:0000259" key="6">
    <source>
        <dbReference type="PROSITE" id="PS50887"/>
    </source>
</evidence>
<dbReference type="Gene3D" id="3.30.450.20">
    <property type="entry name" value="PAS domain"/>
    <property type="match status" value="1"/>
</dbReference>
<feature type="domain" description="GGDEF" evidence="6">
    <location>
        <begin position="291"/>
        <end position="424"/>
    </location>
</feature>
<evidence type="ECO:0000256" key="1">
    <source>
        <dbReference type="PROSITE-ProRule" id="PRU00169"/>
    </source>
</evidence>
<dbReference type="InterPro" id="IPR001789">
    <property type="entry name" value="Sig_transdc_resp-reg_receiver"/>
</dbReference>
<dbReference type="Pfam" id="PF00990">
    <property type="entry name" value="GGDEF"/>
    <property type="match status" value="1"/>
</dbReference>
<sequence length="701" mass="78950">MPDSPSKILIIEDDAVTRLTLVKVLVRSGYEVIEAHNGREGLGAYMEHHPHLVLMDVMMPVMDGFDSTRAIREYEHKRAVPILMLTALDDIDSIDDAFHAGATDFITKPINWGIFVQRVKYALRTAQIEDKLRMRQAELDFAQKLAKLGYWEWDIAKDQVIGSTAVFNIFDVPMTEKTSLKQFLSNVIEKDRPILQQAILEANQGQTKIQVSFRVVSHDGSIKHIECLGEVEFAQNGELIKITGSAQDISRLHRAESQIEYQNTHDSLTSLPNRNHFIKTLKTQLQEYPKRLCAVIVFDIDRFKQINTHFGQDFGDELLTAIAQRLNRITRDGDYVARIGSDEFSIVVVNLTTLNELNHLVNRLQESLKTAFVINKQELFLSISAGVAAFPEDGKDADSLLNNANIARAKAKTEGGNQFLFFSSEMNQVAQESMRMENELRNALKLQQIEVYYQPQVDAQTLQPIGAEALVRWNHPKFGLVSPATFIPLAESTGLITEIGNFVMREAVKQTYQWYQQGHNLRIGINLSSRQFTQSNLMKEVQELLSSNDLPSELIDLEITESLAMSDAESTAHILNGLKAMGVSISIDDFGTGYSSLAYLHSFPIDTIKIDRCFVQNLNTQAGQAIANTIIAMAKSLDLEVIAEGIELTEQIDYLQARHCDILQGFKFGKPMPAREFEQWLREQPKKSAATNSVAENSTRQ</sequence>
<dbReference type="Proteomes" id="UP000664835">
    <property type="component" value="Unassembled WGS sequence"/>
</dbReference>
<dbReference type="Gene3D" id="2.10.70.100">
    <property type="match status" value="1"/>
</dbReference>
<dbReference type="InterPro" id="IPR000700">
    <property type="entry name" value="PAS-assoc_C"/>
</dbReference>
<dbReference type="Gene3D" id="3.20.20.450">
    <property type="entry name" value="EAL domain"/>
    <property type="match status" value="1"/>
</dbReference>
<reference evidence="7 8" key="1">
    <citation type="submission" date="2021-03" db="EMBL/GenBank/DDBJ databases">
        <title>Thiomicrorhabdus sp.nov.,novel sulfur-oxidizing bacteria isolated from coastal sediment.</title>
        <authorList>
            <person name="Liu X."/>
        </authorList>
    </citation>
    <scope>NUCLEOTIDE SEQUENCE [LARGE SCALE GENOMIC DNA]</scope>
    <source>
        <strain evidence="7 8">6S2-11</strain>
    </source>
</reference>
<dbReference type="PROSITE" id="PS50110">
    <property type="entry name" value="RESPONSE_REGULATORY"/>
    <property type="match status" value="1"/>
</dbReference>
<dbReference type="CDD" id="cd01949">
    <property type="entry name" value="GGDEF"/>
    <property type="match status" value="1"/>
</dbReference>
<evidence type="ECO:0000256" key="2">
    <source>
        <dbReference type="SAM" id="MobiDB-lite"/>
    </source>
</evidence>
<dbReference type="RefSeq" id="WP_208147639.1">
    <property type="nucleotide sequence ID" value="NZ_JAGETV010000003.1"/>
</dbReference>
<feature type="domain" description="Response regulatory" evidence="3">
    <location>
        <begin position="7"/>
        <end position="123"/>
    </location>
</feature>
<dbReference type="InterPro" id="IPR052155">
    <property type="entry name" value="Biofilm_reg_signaling"/>
</dbReference>
<dbReference type="Pfam" id="PF00563">
    <property type="entry name" value="EAL"/>
    <property type="match status" value="1"/>
</dbReference>
<evidence type="ECO:0000313" key="8">
    <source>
        <dbReference type="Proteomes" id="UP000664835"/>
    </source>
</evidence>
<name>A0ABS3Q2H7_9GAMM</name>
<evidence type="ECO:0000259" key="4">
    <source>
        <dbReference type="PROSITE" id="PS50113"/>
    </source>
</evidence>
<keyword evidence="8" id="KW-1185">Reference proteome</keyword>
<dbReference type="SMART" id="SM00267">
    <property type="entry name" value="GGDEF"/>
    <property type="match status" value="1"/>
</dbReference>
<dbReference type="InterPro" id="IPR011006">
    <property type="entry name" value="CheY-like_superfamily"/>
</dbReference>
<dbReference type="CDD" id="cd01948">
    <property type="entry name" value="EAL"/>
    <property type="match status" value="1"/>
</dbReference>
<dbReference type="SUPFAM" id="SSF55785">
    <property type="entry name" value="PYP-like sensor domain (PAS domain)"/>
    <property type="match status" value="1"/>
</dbReference>
<accession>A0ABS3Q2H7</accession>
<dbReference type="NCBIfam" id="TIGR00254">
    <property type="entry name" value="GGDEF"/>
    <property type="match status" value="1"/>
</dbReference>
<dbReference type="InterPro" id="IPR000160">
    <property type="entry name" value="GGDEF_dom"/>
</dbReference>
<feature type="domain" description="PAC" evidence="4">
    <location>
        <begin position="209"/>
        <end position="261"/>
    </location>
</feature>
<dbReference type="EMBL" id="JAGETV010000003">
    <property type="protein sequence ID" value="MBO1926512.1"/>
    <property type="molecule type" value="Genomic_DNA"/>
</dbReference>
<gene>
    <name evidence="7" type="ORF">J3998_02900</name>
</gene>
<feature type="domain" description="EAL" evidence="5">
    <location>
        <begin position="433"/>
        <end position="685"/>
    </location>
</feature>
<dbReference type="PROSITE" id="PS50113">
    <property type="entry name" value="PAC"/>
    <property type="match status" value="1"/>
</dbReference>